<feature type="compositionally biased region" description="Polar residues" evidence="1">
    <location>
        <begin position="288"/>
        <end position="297"/>
    </location>
</feature>
<reference evidence="4" key="1">
    <citation type="journal article" date="2017" name="Nat. Ecol. Evol.">
        <title>Genome expansion and lineage-specific genetic innovations in the forest pathogenic fungi Armillaria.</title>
        <authorList>
            <person name="Sipos G."/>
            <person name="Prasanna A.N."/>
            <person name="Walter M.C."/>
            <person name="O'Connor E."/>
            <person name="Balint B."/>
            <person name="Krizsan K."/>
            <person name="Kiss B."/>
            <person name="Hess J."/>
            <person name="Varga T."/>
            <person name="Slot J."/>
            <person name="Riley R."/>
            <person name="Boka B."/>
            <person name="Rigling D."/>
            <person name="Barry K."/>
            <person name="Lee J."/>
            <person name="Mihaltcheva S."/>
            <person name="LaButti K."/>
            <person name="Lipzen A."/>
            <person name="Waldron R."/>
            <person name="Moloney N.M."/>
            <person name="Sperisen C."/>
            <person name="Kredics L."/>
            <person name="Vagvoelgyi C."/>
            <person name="Patrignani A."/>
            <person name="Fitzpatrick D."/>
            <person name="Nagy I."/>
            <person name="Doyle S."/>
            <person name="Anderson J.B."/>
            <person name="Grigoriev I.V."/>
            <person name="Gueldener U."/>
            <person name="Muensterkoetter M."/>
            <person name="Nagy L.G."/>
        </authorList>
    </citation>
    <scope>NUCLEOTIDE SEQUENCE [LARGE SCALE GENOMIC DNA]</scope>
    <source>
        <strain evidence="4">Ar21-2</strain>
    </source>
</reference>
<dbReference type="SUPFAM" id="SSF56112">
    <property type="entry name" value="Protein kinase-like (PK-like)"/>
    <property type="match status" value="1"/>
</dbReference>
<evidence type="ECO:0008006" key="5">
    <source>
        <dbReference type="Google" id="ProtNLM"/>
    </source>
</evidence>
<dbReference type="InterPro" id="IPR011009">
    <property type="entry name" value="Kinase-like_dom_sf"/>
</dbReference>
<dbReference type="EMBL" id="KZ293645">
    <property type="protein sequence ID" value="PBL02934.1"/>
    <property type="molecule type" value="Genomic_DNA"/>
</dbReference>
<evidence type="ECO:0000256" key="1">
    <source>
        <dbReference type="SAM" id="MobiDB-lite"/>
    </source>
</evidence>
<feature type="signal peptide" evidence="2">
    <location>
        <begin position="1"/>
        <end position="24"/>
    </location>
</feature>
<feature type="region of interest" description="Disordered" evidence="1">
    <location>
        <begin position="257"/>
        <end position="297"/>
    </location>
</feature>
<keyword evidence="4" id="KW-1185">Reference proteome</keyword>
<proteinExistence type="predicted"/>
<name>A0A2H3ETS3_ARMGA</name>
<dbReference type="OrthoDB" id="2882595at2759"/>
<evidence type="ECO:0000313" key="4">
    <source>
        <dbReference type="Proteomes" id="UP000217790"/>
    </source>
</evidence>
<sequence length="297" mass="33063">MRLFTAFSLFIIWTLYFLLGECRPYGLERRTPRYTKGEKIIIKVKSSTMGVPKNKEYECTVIGEGRDGVACELYSEKQWAIAKSSKAVEAGRETMDQGIPFDEEVAALKDVGLYIKTLIATDGTRWIVMKNVERGPPPMVNPLELLNAARTKEECLAILKALVDRSMEMIEFWIDMKGLRHEDPKADNVFVTQNLDQLTLIDYGRSRRVAGMDAKLKSNIEYDSVKGFNPLTAVCNKKPSAPGGEETTFPPLVKPRVTKISDKDKKRAADAQESRILAAIHGGGGGETSQQGAERNA</sequence>
<organism evidence="3 4">
    <name type="scientific">Armillaria gallica</name>
    <name type="common">Bulbous honey fungus</name>
    <name type="synonym">Armillaria bulbosa</name>
    <dbReference type="NCBI Taxonomy" id="47427"/>
    <lineage>
        <taxon>Eukaryota</taxon>
        <taxon>Fungi</taxon>
        <taxon>Dikarya</taxon>
        <taxon>Basidiomycota</taxon>
        <taxon>Agaricomycotina</taxon>
        <taxon>Agaricomycetes</taxon>
        <taxon>Agaricomycetidae</taxon>
        <taxon>Agaricales</taxon>
        <taxon>Marasmiineae</taxon>
        <taxon>Physalacriaceae</taxon>
        <taxon>Armillaria</taxon>
    </lineage>
</organism>
<protein>
    <recommendedName>
        <fullName evidence="5">Protein kinase domain-containing protein</fullName>
    </recommendedName>
</protein>
<accession>A0A2H3ETS3</accession>
<feature type="chain" id="PRO_5013783082" description="Protein kinase domain-containing protein" evidence="2">
    <location>
        <begin position="25"/>
        <end position="297"/>
    </location>
</feature>
<gene>
    <name evidence="3" type="ORF">ARMGADRAFT_1072357</name>
</gene>
<feature type="compositionally biased region" description="Basic and acidic residues" evidence="1">
    <location>
        <begin position="259"/>
        <end position="273"/>
    </location>
</feature>
<dbReference type="AlphaFoldDB" id="A0A2H3ETS3"/>
<dbReference type="InParanoid" id="A0A2H3ETS3"/>
<keyword evidence="2" id="KW-0732">Signal</keyword>
<evidence type="ECO:0000256" key="2">
    <source>
        <dbReference type="SAM" id="SignalP"/>
    </source>
</evidence>
<dbReference type="Proteomes" id="UP000217790">
    <property type="component" value="Unassembled WGS sequence"/>
</dbReference>
<evidence type="ECO:0000313" key="3">
    <source>
        <dbReference type="EMBL" id="PBL02934.1"/>
    </source>
</evidence>